<feature type="region of interest" description="Disordered" evidence="1">
    <location>
        <begin position="73"/>
        <end position="93"/>
    </location>
</feature>
<dbReference type="GeneID" id="409588"/>
<keyword evidence="2" id="KW-0812">Transmembrane</keyword>
<dbReference type="PANTHER" id="PTHR19346">
    <property type="entry name" value="SUGAR PHOSPHATE TRANSPORTER DOMAIN-CONTAINING PROTEIN"/>
    <property type="match status" value="1"/>
</dbReference>
<dbReference type="RefSeq" id="XP_026296292.1">
    <property type="nucleotide sequence ID" value="XM_026440507.1"/>
</dbReference>
<feature type="compositionally biased region" description="Polar residues" evidence="1">
    <location>
        <begin position="83"/>
        <end position="93"/>
    </location>
</feature>
<feature type="compositionally biased region" description="Low complexity" evidence="1">
    <location>
        <begin position="609"/>
        <end position="622"/>
    </location>
</feature>
<dbReference type="AlphaFoldDB" id="A0A7M7MGQ1"/>
<sequence length="637" mass="69694">MGSRGIGDIPTIFHPQQTYTPNVILDNQQNHGSHNTSQITHDNSGCEQQQGCSVSGGCGDSVPSCRPLETSGSGIASGGTGDNQGHNTSQTQIQSHVTVPPVTYQQRPNSLSACYASCCAESAKKIYFGVCVTICVTASWVGATHCIKYLYFHKYEISTYSSFSNSSITEHHQHAIPYNAPFFTTWFCTNWEILYFPVYFLCQSARIKCNTPSEIIAESLRGFRDKGFTGGRFLIRCSLFCGLWVVTNYMYIYSLRILLATDVMALFATNVSCVYLLSWVILHEQFVGVRIVAVILCNTGIALLAYMDGITGSPTLGGVVLATSAAAGSAVYKVLFKKVIGETTFGQMSLFFSLIGLCNAALLWPICLALYFSGAESIQWGRLPWTALLSASILHLIANMLGNFSIALTYDLFITLGLITAVPVSAALDVLLYGAHFMGMKLAGMIFIAVGFFLVMFPDNWPDYITRLLRNIVLMSHSSRSLQEITKILMKGINIRSTTGGQQRRGTFARSRYSSIQQRQYRLRSYGVSSAYGDGQMLLPMNSSNNNQVNSSHSSSEIPMTTSANLTHRHINSSQQNNMGSESQRRRIPISITTSTLTPISTSIMTTISTSTSTSTSITTSTATNNHQRSHPPGLQN</sequence>
<dbReference type="Proteomes" id="UP000005203">
    <property type="component" value="Linkage group LG4"/>
</dbReference>
<evidence type="ECO:0000256" key="1">
    <source>
        <dbReference type="SAM" id="MobiDB-lite"/>
    </source>
</evidence>
<dbReference type="EnsemblMetazoa" id="XM_026440507">
    <property type="protein sequence ID" value="XP_026296292"/>
    <property type="gene ID" value="LOC409588"/>
</dbReference>
<evidence type="ECO:0000313" key="5">
    <source>
        <dbReference type="RefSeq" id="XP_026296292.1"/>
    </source>
</evidence>
<proteinExistence type="predicted"/>
<feature type="region of interest" description="Disordered" evidence="1">
    <location>
        <begin position="609"/>
        <end position="637"/>
    </location>
</feature>
<feature type="transmembrane region" description="Helical" evidence="2">
    <location>
        <begin position="289"/>
        <end position="307"/>
    </location>
</feature>
<keyword evidence="2" id="KW-1133">Transmembrane helix</keyword>
<feature type="transmembrane region" description="Helical" evidence="2">
    <location>
        <begin position="348"/>
        <end position="371"/>
    </location>
</feature>
<keyword evidence="4" id="KW-1185">Reference proteome</keyword>
<dbReference type="PANTHER" id="PTHR19346:SF4">
    <property type="entry name" value="SUGAR PHOSPHATE TRANSPORTER DOMAIN-CONTAINING PROTEIN"/>
    <property type="match status" value="1"/>
</dbReference>
<accession>A0A7M7MGQ1</accession>
<reference evidence="3" key="1">
    <citation type="submission" date="2021-01" db="UniProtKB">
        <authorList>
            <consortium name="EnsemblMetazoa"/>
        </authorList>
    </citation>
    <scope>IDENTIFICATION</scope>
    <source>
        <strain evidence="3">DH4</strain>
    </source>
</reference>
<dbReference type="SUPFAM" id="SSF103481">
    <property type="entry name" value="Multidrug resistance efflux transporter EmrE"/>
    <property type="match status" value="1"/>
</dbReference>
<dbReference type="OrthoDB" id="10062838at2759"/>
<protein>
    <submittedName>
        <fullName evidence="5">Thiamine transporter SLC35F3 isoform X2</fullName>
    </submittedName>
</protein>
<feature type="transmembrane region" description="Helical" evidence="2">
    <location>
        <begin position="442"/>
        <end position="461"/>
    </location>
</feature>
<dbReference type="InterPro" id="IPR037185">
    <property type="entry name" value="EmrE-like"/>
</dbReference>
<feature type="transmembrane region" description="Helical" evidence="2">
    <location>
        <begin position="233"/>
        <end position="251"/>
    </location>
</feature>
<gene>
    <name evidence="5" type="primary">LOC409588</name>
</gene>
<organism evidence="3">
    <name type="scientific">Apis mellifera</name>
    <name type="common">Honeybee</name>
    <dbReference type="NCBI Taxonomy" id="7460"/>
    <lineage>
        <taxon>Eukaryota</taxon>
        <taxon>Metazoa</taxon>
        <taxon>Ecdysozoa</taxon>
        <taxon>Arthropoda</taxon>
        <taxon>Hexapoda</taxon>
        <taxon>Insecta</taxon>
        <taxon>Pterygota</taxon>
        <taxon>Neoptera</taxon>
        <taxon>Endopterygota</taxon>
        <taxon>Hymenoptera</taxon>
        <taxon>Apocrita</taxon>
        <taxon>Aculeata</taxon>
        <taxon>Apoidea</taxon>
        <taxon>Anthophila</taxon>
        <taxon>Apidae</taxon>
        <taxon>Apis</taxon>
    </lineage>
</organism>
<feature type="transmembrane region" description="Helical" evidence="2">
    <location>
        <begin position="319"/>
        <end position="336"/>
    </location>
</feature>
<name>A0A7M7MGQ1_APIME</name>
<feature type="transmembrane region" description="Helical" evidence="2">
    <location>
        <begin position="257"/>
        <end position="282"/>
    </location>
</feature>
<accession>A0A8B8GX73</accession>
<feature type="transmembrane region" description="Helical" evidence="2">
    <location>
        <begin position="413"/>
        <end position="436"/>
    </location>
</feature>
<keyword evidence="2" id="KW-0472">Membrane</keyword>
<feature type="transmembrane region" description="Helical" evidence="2">
    <location>
        <begin position="383"/>
        <end position="401"/>
    </location>
</feature>
<evidence type="ECO:0000313" key="3">
    <source>
        <dbReference type="EnsemblMetazoa" id="XP_026296292"/>
    </source>
</evidence>
<feature type="transmembrane region" description="Helical" evidence="2">
    <location>
        <begin position="126"/>
        <end position="151"/>
    </location>
</feature>
<evidence type="ECO:0000256" key="2">
    <source>
        <dbReference type="SAM" id="Phobius"/>
    </source>
</evidence>
<reference evidence="5" key="2">
    <citation type="submission" date="2025-04" db="UniProtKB">
        <authorList>
            <consortium name="RefSeq"/>
        </authorList>
    </citation>
    <scope>IDENTIFICATION</scope>
    <source>
        <strain evidence="5">DH4</strain>
        <tissue evidence="5">Whole body</tissue>
    </source>
</reference>
<evidence type="ECO:0000313" key="4">
    <source>
        <dbReference type="Proteomes" id="UP000005203"/>
    </source>
</evidence>
<dbReference type="InterPro" id="IPR026505">
    <property type="entry name" value="Solute_c_fam_35_mem_F3/F4"/>
</dbReference>